<dbReference type="SUPFAM" id="SSF53850">
    <property type="entry name" value="Periplasmic binding protein-like II"/>
    <property type="match status" value="1"/>
</dbReference>
<dbReference type="Proteomes" id="UP000001036">
    <property type="component" value="Chromosome"/>
</dbReference>
<evidence type="ECO:0000256" key="1">
    <source>
        <dbReference type="ARBA" id="ARBA00009437"/>
    </source>
</evidence>
<dbReference type="OrthoDB" id="9786526at2"/>
<protein>
    <submittedName>
        <fullName evidence="6">Transcriptional regulator, LysR family</fullName>
    </submittedName>
</protein>
<dbReference type="RefSeq" id="WP_012486848.1">
    <property type="nucleotide sequence ID" value="NC_010995.1"/>
</dbReference>
<evidence type="ECO:0000256" key="3">
    <source>
        <dbReference type="ARBA" id="ARBA00023125"/>
    </source>
</evidence>
<dbReference type="PROSITE" id="PS50931">
    <property type="entry name" value="HTH_LYSR"/>
    <property type="match status" value="1"/>
</dbReference>
<dbReference type="GO" id="GO:0003677">
    <property type="term" value="F:DNA binding"/>
    <property type="evidence" value="ECO:0007669"/>
    <property type="project" value="UniProtKB-KW"/>
</dbReference>
<keyword evidence="4" id="KW-0804">Transcription</keyword>
<dbReference type="PANTHER" id="PTHR30579">
    <property type="entry name" value="TRANSCRIPTIONAL REGULATOR"/>
    <property type="match status" value="1"/>
</dbReference>
<dbReference type="Pfam" id="PF00126">
    <property type="entry name" value="HTH_1"/>
    <property type="match status" value="1"/>
</dbReference>
<dbReference type="Gene3D" id="3.40.190.290">
    <property type="match status" value="1"/>
</dbReference>
<comment type="similarity">
    <text evidence="1">Belongs to the LysR transcriptional regulatory family.</text>
</comment>
<dbReference type="HOGENOM" id="CLU_039613_8_1_6"/>
<accession>B3PC88</accession>
<dbReference type="KEGG" id="cja:CJA_1201"/>
<dbReference type="EMBL" id="CP000934">
    <property type="protein sequence ID" value="ACE84324.1"/>
    <property type="molecule type" value="Genomic_DNA"/>
</dbReference>
<dbReference type="GO" id="GO:0003700">
    <property type="term" value="F:DNA-binding transcription factor activity"/>
    <property type="evidence" value="ECO:0007669"/>
    <property type="project" value="InterPro"/>
</dbReference>
<evidence type="ECO:0000259" key="5">
    <source>
        <dbReference type="PROSITE" id="PS50931"/>
    </source>
</evidence>
<evidence type="ECO:0000313" key="7">
    <source>
        <dbReference type="Proteomes" id="UP000001036"/>
    </source>
</evidence>
<dbReference type="STRING" id="498211.CJA_1201"/>
<gene>
    <name evidence="6" type="ordered locus">CJA_1201</name>
</gene>
<keyword evidence="7" id="KW-1185">Reference proteome</keyword>
<dbReference type="Gene3D" id="1.10.10.10">
    <property type="entry name" value="Winged helix-like DNA-binding domain superfamily/Winged helix DNA-binding domain"/>
    <property type="match status" value="1"/>
</dbReference>
<feature type="domain" description="HTH lysR-type" evidence="5">
    <location>
        <begin position="1"/>
        <end position="58"/>
    </location>
</feature>
<evidence type="ECO:0000256" key="2">
    <source>
        <dbReference type="ARBA" id="ARBA00023015"/>
    </source>
</evidence>
<organism evidence="6 7">
    <name type="scientific">Cellvibrio japonicus (strain Ueda107)</name>
    <name type="common">Pseudomonas fluorescens subsp. cellulosa</name>
    <dbReference type="NCBI Taxonomy" id="498211"/>
    <lineage>
        <taxon>Bacteria</taxon>
        <taxon>Pseudomonadati</taxon>
        <taxon>Pseudomonadota</taxon>
        <taxon>Gammaproteobacteria</taxon>
        <taxon>Cellvibrionales</taxon>
        <taxon>Cellvibrionaceae</taxon>
        <taxon>Cellvibrio</taxon>
    </lineage>
</organism>
<dbReference type="FunFam" id="1.10.10.10:FF:000001">
    <property type="entry name" value="LysR family transcriptional regulator"/>
    <property type="match status" value="1"/>
</dbReference>
<reference evidence="6 7" key="1">
    <citation type="journal article" date="2008" name="J. Bacteriol.">
        <title>Insights into plant cell wall degradation from the genome sequence of the soil bacterium Cellvibrio japonicus.</title>
        <authorList>
            <person name="Deboy R.T."/>
            <person name="Mongodin E.F."/>
            <person name="Fouts D.E."/>
            <person name="Tailford L.E."/>
            <person name="Khouri H."/>
            <person name="Emerson J.B."/>
            <person name="Mohamoud Y."/>
            <person name="Watkins K."/>
            <person name="Henrissat B."/>
            <person name="Gilbert H.J."/>
            <person name="Nelson K.E."/>
        </authorList>
    </citation>
    <scope>NUCLEOTIDE SEQUENCE [LARGE SCALE GENOMIC DNA]</scope>
    <source>
        <strain evidence="6 7">Ueda107</strain>
    </source>
</reference>
<dbReference type="InterPro" id="IPR036388">
    <property type="entry name" value="WH-like_DNA-bd_sf"/>
</dbReference>
<dbReference type="PRINTS" id="PR00039">
    <property type="entry name" value="HTHLYSR"/>
</dbReference>
<proteinExistence type="inferred from homology"/>
<dbReference type="Pfam" id="PF03466">
    <property type="entry name" value="LysR_substrate"/>
    <property type="match status" value="1"/>
</dbReference>
<dbReference type="InterPro" id="IPR050176">
    <property type="entry name" value="LTTR"/>
</dbReference>
<dbReference type="PANTHER" id="PTHR30579:SF8">
    <property type="entry name" value="HTH-TYPE TRANSCRIPTIONAL REGULATOR HDFR"/>
    <property type="match status" value="1"/>
</dbReference>
<evidence type="ECO:0000313" key="6">
    <source>
        <dbReference type="EMBL" id="ACE84324.1"/>
    </source>
</evidence>
<name>B3PC88_CELJU</name>
<dbReference type="InterPro" id="IPR000847">
    <property type="entry name" value="LysR_HTH_N"/>
</dbReference>
<evidence type="ECO:0000256" key="4">
    <source>
        <dbReference type="ARBA" id="ARBA00023163"/>
    </source>
</evidence>
<sequence length="279" mass="31428">MDIELAKTFLDIVRSGSLIATAERLHVTQTAVTARVKSLESQLGCQLLVRNRAGASLTPEGERFVSYASQIVQLWENAKYDVPLPEAKTDTVAIGGEMALWSPLLLNWIADLRTFFESLAIHVETGMASSLIDRVHNGVLDIAVVYRPEYLPGLKIEQLLEEKLVMVSAVSPEPYIYVDWGPAYEKQHDAVFPGKRRAGLSIDFGLLALEYLLQNSGTGYFRARVVQRYIEEKKLFPVPNAPEFTYPIFAIYRDSDKAETVRLAIQSLRTIARQKIVWR</sequence>
<dbReference type="InterPro" id="IPR005119">
    <property type="entry name" value="LysR_subst-bd"/>
</dbReference>
<dbReference type="AlphaFoldDB" id="B3PC88"/>
<keyword evidence="3" id="KW-0238">DNA-binding</keyword>
<keyword evidence="2" id="KW-0805">Transcription regulation</keyword>
<dbReference type="eggNOG" id="COG0583">
    <property type="taxonomic scope" value="Bacteria"/>
</dbReference>
<dbReference type="SUPFAM" id="SSF46785">
    <property type="entry name" value="Winged helix' DNA-binding domain"/>
    <property type="match status" value="1"/>
</dbReference>
<dbReference type="InterPro" id="IPR036390">
    <property type="entry name" value="WH_DNA-bd_sf"/>
</dbReference>